<feature type="binding site" evidence="6">
    <location>
        <position position="9"/>
    </location>
    <ligand>
        <name>S-adenosyl-L-methionine</name>
        <dbReference type="ChEBI" id="CHEBI:59789"/>
    </ligand>
</feature>
<feature type="binding site" evidence="6">
    <location>
        <position position="158"/>
    </location>
    <ligand>
        <name>S-adenosyl-L-methionine</name>
        <dbReference type="ChEBI" id="CHEBI:59789"/>
    </ligand>
</feature>
<evidence type="ECO:0000313" key="9">
    <source>
        <dbReference type="Proteomes" id="UP000377803"/>
    </source>
</evidence>
<organism evidence="8 9">
    <name type="scientific">Candidatus Nanohalobium constans</name>
    <dbReference type="NCBI Taxonomy" id="2565781"/>
    <lineage>
        <taxon>Archaea</taxon>
        <taxon>Candidatus Nanohalarchaeota</taxon>
        <taxon>Candidatus Nanohalobia</taxon>
        <taxon>Candidatus Nanohalobiales</taxon>
        <taxon>Candidatus Nanohalobiaceae</taxon>
        <taxon>Candidatus Nanohalobium</taxon>
    </lineage>
</organism>
<evidence type="ECO:0000256" key="5">
    <source>
        <dbReference type="ARBA" id="ARBA00022691"/>
    </source>
</evidence>
<dbReference type="NCBIfam" id="TIGR00522">
    <property type="entry name" value="dph5"/>
    <property type="match status" value="1"/>
</dbReference>
<dbReference type="GO" id="GO:0017183">
    <property type="term" value="P:protein histidyl modification to diphthamide"/>
    <property type="evidence" value="ECO:0007669"/>
    <property type="project" value="UniProtKB-UniPathway"/>
</dbReference>
<dbReference type="InterPro" id="IPR000878">
    <property type="entry name" value="4pyrrol_Mease"/>
</dbReference>
<dbReference type="RefSeq" id="WP_153550549.1">
    <property type="nucleotide sequence ID" value="NZ_CP040089.1"/>
</dbReference>
<dbReference type="SUPFAM" id="SSF53790">
    <property type="entry name" value="Tetrapyrrole methylase"/>
    <property type="match status" value="1"/>
</dbReference>
<dbReference type="InterPro" id="IPR014777">
    <property type="entry name" value="4pyrrole_Mease_sub1"/>
</dbReference>
<evidence type="ECO:0000256" key="3">
    <source>
        <dbReference type="ARBA" id="ARBA00022603"/>
    </source>
</evidence>
<comment type="pathway">
    <text evidence="1">Protein modification; peptidyl-diphthamide biosynthesis.</text>
</comment>
<dbReference type="PANTHER" id="PTHR10882">
    <property type="entry name" value="DIPHTHINE SYNTHASE"/>
    <property type="match status" value="1"/>
</dbReference>
<keyword evidence="5 6" id="KW-0949">S-adenosyl-L-methionine</keyword>
<feature type="binding site" evidence="6">
    <location>
        <position position="189"/>
    </location>
    <ligand>
        <name>S-adenosyl-L-methionine</name>
        <dbReference type="ChEBI" id="CHEBI:59789"/>
    </ligand>
</feature>
<evidence type="ECO:0000256" key="4">
    <source>
        <dbReference type="ARBA" id="ARBA00022679"/>
    </source>
</evidence>
<feature type="binding site" evidence="6">
    <location>
        <position position="214"/>
    </location>
    <ligand>
        <name>S-adenosyl-L-methionine</name>
        <dbReference type="ChEBI" id="CHEBI:59789"/>
    </ligand>
</feature>
<feature type="domain" description="Tetrapyrrole methylase" evidence="7">
    <location>
        <begin position="1"/>
        <end position="204"/>
    </location>
</feature>
<dbReference type="PIRSF" id="PIRSF036432">
    <property type="entry name" value="Diphthine_synth"/>
    <property type="match status" value="1"/>
</dbReference>
<dbReference type="PANTHER" id="PTHR10882:SF0">
    <property type="entry name" value="DIPHTHINE METHYL ESTER SYNTHASE"/>
    <property type="match status" value="1"/>
</dbReference>
<evidence type="ECO:0000259" key="7">
    <source>
        <dbReference type="Pfam" id="PF00590"/>
    </source>
</evidence>
<dbReference type="InterPro" id="IPR035996">
    <property type="entry name" value="4pyrrol_Methylase_sf"/>
</dbReference>
<sequence length="236" mass="26859">MIHLIGLGLDNKEATEKGLEAIKSADKAYAEFYTNTETINLERIEEKTDSSIQKLSRKEVEQEDKILEEAKDSDVAFLVSGDALTATTHYDIKHRAEEKEIETEVVHAPSIFTSIAETGLNVYKFGRTVTLPENGKPDSVIKYVEKNDEIGLHSLILLDINLEASEAAEKILEMKPEFSKREALVLERANLETQEISRMTLEEVSEKEFGEPPHCLILPGEKSHKEEEFLTRWRDW</sequence>
<keyword evidence="4 8" id="KW-0808">Transferase</keyword>
<dbReference type="Pfam" id="PF00590">
    <property type="entry name" value="TP_methylase"/>
    <property type="match status" value="1"/>
</dbReference>
<dbReference type="GO" id="GO:0004164">
    <property type="term" value="F:diphthine synthase activity"/>
    <property type="evidence" value="ECO:0007669"/>
    <property type="project" value="UniProtKB-EC"/>
</dbReference>
<dbReference type="EMBL" id="CP040089">
    <property type="protein sequence ID" value="QGA80807.1"/>
    <property type="molecule type" value="Genomic_DNA"/>
</dbReference>
<evidence type="ECO:0000256" key="2">
    <source>
        <dbReference type="ARBA" id="ARBA00006729"/>
    </source>
</evidence>
<feature type="binding site" evidence="6">
    <location>
        <position position="85"/>
    </location>
    <ligand>
        <name>S-adenosyl-L-methionine</name>
        <dbReference type="ChEBI" id="CHEBI:59789"/>
    </ligand>
</feature>
<name>A0A5Q0UGR6_9ARCH</name>
<dbReference type="GeneID" id="42365316"/>
<dbReference type="Gene3D" id="3.40.1010.10">
    <property type="entry name" value="Cobalt-precorrin-4 Transmethylase, Domain 1"/>
    <property type="match status" value="1"/>
</dbReference>
<comment type="similarity">
    <text evidence="2">Belongs to the diphthine synthase family.</text>
</comment>
<dbReference type="Gene3D" id="3.30.950.10">
    <property type="entry name" value="Methyltransferase, Cobalt-precorrin-4 Transmethylase, Domain 2"/>
    <property type="match status" value="1"/>
</dbReference>
<dbReference type="OrthoDB" id="39139at2157"/>
<keyword evidence="9" id="KW-1185">Reference proteome</keyword>
<dbReference type="KEGG" id="ncon:LC1Nh_0925"/>
<evidence type="ECO:0000313" key="8">
    <source>
        <dbReference type="EMBL" id="QGA80807.1"/>
    </source>
</evidence>
<gene>
    <name evidence="8" type="primary">dph5</name>
    <name evidence="8" type="ORF">LC1Nh_0925</name>
</gene>
<protein>
    <submittedName>
        <fullName evidence="8">Diphthine synthase</fullName>
        <ecNumber evidence="8">2.1.1.98</ecNumber>
    </submittedName>
</protein>
<dbReference type="Proteomes" id="UP000377803">
    <property type="component" value="Chromosome"/>
</dbReference>
<dbReference type="UniPathway" id="UPA00559"/>
<dbReference type="GO" id="GO:0032259">
    <property type="term" value="P:methylation"/>
    <property type="evidence" value="ECO:0007669"/>
    <property type="project" value="UniProtKB-KW"/>
</dbReference>
<keyword evidence="3 8" id="KW-0489">Methyltransferase</keyword>
<dbReference type="EC" id="2.1.1.98" evidence="8"/>
<reference evidence="9" key="1">
    <citation type="submission" date="2019-05" db="EMBL/GenBank/DDBJ databases">
        <title>Candidatus Nanohalobium constans, a novel model system to study the DPANN nano-sized archaea: genomic and physiological characterization of a nanoarchaeon co-cultured with its chitinotrophic host.</title>
        <authorList>
            <person name="La Cono V."/>
            <person name="Arcadi E."/>
            <person name="Crisafi F."/>
            <person name="Denaro R."/>
            <person name="La Spada G."/>
            <person name="Messina E."/>
            <person name="Smedile F."/>
            <person name="Toshchakov S.V."/>
            <person name="Shevchenko M.A."/>
            <person name="Golyshin P.N."/>
            <person name="Golyshina O.V."/>
            <person name="Ferrer M."/>
            <person name="Rohde M."/>
            <person name="Mushegian A."/>
            <person name="Sorokin D.Y."/>
            <person name="Giuliano L."/>
            <person name="Yakimov M.M."/>
        </authorList>
    </citation>
    <scope>NUCLEOTIDE SEQUENCE [LARGE SCALE GENOMIC DNA]</scope>
    <source>
        <strain evidence="9">LC1Nh</strain>
    </source>
</reference>
<dbReference type="AlphaFoldDB" id="A0A5Q0UGR6"/>
<evidence type="ECO:0000256" key="6">
    <source>
        <dbReference type="PIRSR" id="PIRSR036432-1"/>
    </source>
</evidence>
<accession>A0A5Q0UGR6</accession>
<dbReference type="CDD" id="cd11647">
    <property type="entry name" value="DHP5_DphB"/>
    <property type="match status" value="1"/>
</dbReference>
<evidence type="ECO:0000256" key="1">
    <source>
        <dbReference type="ARBA" id="ARBA00005156"/>
    </source>
</evidence>
<feature type="binding site" evidence="6">
    <location>
        <begin position="110"/>
        <end position="111"/>
    </location>
    <ligand>
        <name>S-adenosyl-L-methionine</name>
        <dbReference type="ChEBI" id="CHEBI:59789"/>
    </ligand>
</feature>
<dbReference type="InterPro" id="IPR004551">
    <property type="entry name" value="Dphthn_synthase"/>
</dbReference>
<feature type="binding site" evidence="6">
    <location>
        <position position="82"/>
    </location>
    <ligand>
        <name>S-adenosyl-L-methionine</name>
        <dbReference type="ChEBI" id="CHEBI:59789"/>
    </ligand>
</feature>
<dbReference type="InterPro" id="IPR014776">
    <property type="entry name" value="4pyrrole_Mease_sub2"/>
</dbReference>
<proteinExistence type="inferred from homology"/>